<evidence type="ECO:0000313" key="2">
    <source>
        <dbReference type="Proteomes" id="UP001056778"/>
    </source>
</evidence>
<keyword evidence="2" id="KW-1185">Reference proteome</keyword>
<dbReference type="EMBL" id="CM043018">
    <property type="protein sequence ID" value="KAI4463670.1"/>
    <property type="molecule type" value="Genomic_DNA"/>
</dbReference>
<sequence>MTTLPSGRRRYLVIIVGDWSQEDEKEVAVAKFDLNYIALDGNIGCLVNGAGNNGYGNNGYNLTSRPLTNFLDVGGGATSQAVKDDKIYPSIT</sequence>
<comment type="caution">
    <text evidence="1">The sequence shown here is derived from an EMBL/GenBank/DDBJ whole genome shotgun (WGS) entry which is preliminary data.</text>
</comment>
<organism evidence="1 2">
    <name type="scientific">Holotrichia oblita</name>
    <name type="common">Chafer beetle</name>
    <dbReference type="NCBI Taxonomy" id="644536"/>
    <lineage>
        <taxon>Eukaryota</taxon>
        <taxon>Metazoa</taxon>
        <taxon>Ecdysozoa</taxon>
        <taxon>Arthropoda</taxon>
        <taxon>Hexapoda</taxon>
        <taxon>Insecta</taxon>
        <taxon>Pterygota</taxon>
        <taxon>Neoptera</taxon>
        <taxon>Endopterygota</taxon>
        <taxon>Coleoptera</taxon>
        <taxon>Polyphaga</taxon>
        <taxon>Scarabaeiformia</taxon>
        <taxon>Scarabaeidae</taxon>
        <taxon>Melolonthinae</taxon>
        <taxon>Holotrichia</taxon>
    </lineage>
</organism>
<dbReference type="Proteomes" id="UP001056778">
    <property type="component" value="Chromosome 4"/>
</dbReference>
<evidence type="ECO:0000313" key="1">
    <source>
        <dbReference type="EMBL" id="KAI4463670.1"/>
    </source>
</evidence>
<reference evidence="1" key="1">
    <citation type="submission" date="2022-04" db="EMBL/GenBank/DDBJ databases">
        <title>Chromosome-scale genome assembly of Holotrichia oblita Faldermann.</title>
        <authorList>
            <person name="Rongchong L."/>
        </authorList>
    </citation>
    <scope>NUCLEOTIDE SEQUENCE</scope>
    <source>
        <strain evidence="1">81SQS9</strain>
    </source>
</reference>
<accession>A0ACB9TA24</accession>
<name>A0ACB9TA24_HOLOL</name>
<protein>
    <submittedName>
        <fullName evidence="1">Succinyl-coa synthetase beta chain</fullName>
    </submittedName>
</protein>
<gene>
    <name evidence="1" type="ORF">MML48_4g00006556</name>
</gene>
<proteinExistence type="predicted"/>